<reference evidence="1" key="1">
    <citation type="submission" date="2014-04" db="EMBL/GenBank/DDBJ databases">
        <authorList>
            <person name="Ho Y.-N."/>
            <person name="Huang C.-C."/>
        </authorList>
    </citation>
    <scope>NUCLEOTIDE SEQUENCE</scope>
    <source>
        <strain evidence="1">869T2</strain>
    </source>
</reference>
<evidence type="ECO:0000313" key="1">
    <source>
        <dbReference type="EMBL" id="QTO23243.1"/>
    </source>
</evidence>
<sequence length="332" mass="36511">MIKHLIPVAAQAFDLSDVTDNAASFDMVVCAVSGESRALKVPGLIKASSGRKIAIRAQTQDRPSPRASSVYERAGFEYFIYDESAFRRLLEACSAEGTTEGGNRGQESFRILVDVSCLPRRIVASMFAALASQGLWSEVDLWLIYNPARYVPPASGSLEPNRRVAPVHPVFAGWISRAGLPVRTVVGLGYERGKALGAVEYIQSSDYVLFIPESPEKRYRAKVEQHNRQLIRAASDAQVFDYDVLQPVETFQMLGGLVAGMKGQYKPVLLPFGPKILFAVSLLVALVHREVSVWHVSGEELEQPVERPGSSYFATIRVRLSAGRTNLNEVVV</sequence>
<protein>
    <submittedName>
        <fullName evidence="1">Uncharacterized protein</fullName>
    </submittedName>
</protein>
<organism evidence="1 2">
    <name type="scientific">Burkholderia seminalis</name>
    <dbReference type="NCBI Taxonomy" id="488731"/>
    <lineage>
        <taxon>Bacteria</taxon>
        <taxon>Pseudomonadati</taxon>
        <taxon>Pseudomonadota</taxon>
        <taxon>Betaproteobacteria</taxon>
        <taxon>Burkholderiales</taxon>
        <taxon>Burkholderiaceae</taxon>
        <taxon>Burkholderia</taxon>
        <taxon>Burkholderia cepacia complex</taxon>
    </lineage>
</organism>
<dbReference type="AlphaFoldDB" id="A0A8A8DDR9"/>
<keyword evidence="2" id="KW-1185">Reference proteome</keyword>
<gene>
    <name evidence="1" type="ORF">DT99_034785</name>
</gene>
<dbReference type="Proteomes" id="UP000027834">
    <property type="component" value="Chromosome 3"/>
</dbReference>
<reference evidence="1" key="2">
    <citation type="submission" date="2021-03" db="EMBL/GenBank/DDBJ databases">
        <title>Complete genome sequence of Burkholderia seminalis 869T2.</title>
        <authorList>
            <person name="Hung S.-H."/>
            <person name="Huang C.-T."/>
            <person name="Huang C.-C."/>
            <person name="Kuo C.-H."/>
        </authorList>
    </citation>
    <scope>NUCLEOTIDE SEQUENCE</scope>
    <source>
        <strain evidence="1">869T2</strain>
    </source>
</reference>
<dbReference type="EMBL" id="CP072522">
    <property type="protein sequence ID" value="QTO23243.1"/>
    <property type="molecule type" value="Genomic_DNA"/>
</dbReference>
<name>A0A8A8DDR9_9BURK</name>
<dbReference type="RefSeq" id="WP_154233809.1">
    <property type="nucleotide sequence ID" value="NZ_CP072522.1"/>
</dbReference>
<evidence type="ECO:0000313" key="2">
    <source>
        <dbReference type="Proteomes" id="UP000027834"/>
    </source>
</evidence>
<accession>A0A8A8DDR9</accession>
<proteinExistence type="predicted"/>